<dbReference type="SMART" id="SM00530">
    <property type="entry name" value="HTH_XRE"/>
    <property type="match status" value="1"/>
</dbReference>
<sequence>MIRARLIAIWDKKGLSATELEKLTGIDRSNWYSLRNGRRRANEDDIAAIAEAFPEYAYWLVTGKLAPSIGQTSPDYDEADKKLQAPSAG</sequence>
<evidence type="ECO:0000313" key="2">
    <source>
        <dbReference type="EMBL" id="WAI51305.1"/>
    </source>
</evidence>
<organism evidence="2 3">
    <name type="scientific">Pseudomonas triclosanedens</name>
    <dbReference type="NCBI Taxonomy" id="2961893"/>
    <lineage>
        <taxon>Bacteria</taxon>
        <taxon>Pseudomonadati</taxon>
        <taxon>Pseudomonadota</taxon>
        <taxon>Gammaproteobacteria</taxon>
        <taxon>Pseudomonadales</taxon>
        <taxon>Pseudomonadaceae</taxon>
        <taxon>Pseudomonas</taxon>
    </lineage>
</organism>
<dbReference type="Pfam" id="PF13560">
    <property type="entry name" value="HTH_31"/>
    <property type="match status" value="1"/>
</dbReference>
<dbReference type="PROSITE" id="PS50943">
    <property type="entry name" value="HTH_CROC1"/>
    <property type="match status" value="1"/>
</dbReference>
<name>A0ABY7A342_9PSED</name>
<dbReference type="Gene3D" id="1.10.260.40">
    <property type="entry name" value="lambda repressor-like DNA-binding domains"/>
    <property type="match status" value="1"/>
</dbReference>
<dbReference type="InterPro" id="IPR001387">
    <property type="entry name" value="Cro/C1-type_HTH"/>
</dbReference>
<dbReference type="RefSeq" id="WP_254476829.1">
    <property type="nucleotide sequence ID" value="NZ_CP113432.1"/>
</dbReference>
<feature type="domain" description="HTH cro/C1-type" evidence="1">
    <location>
        <begin position="6"/>
        <end position="59"/>
    </location>
</feature>
<reference evidence="2" key="1">
    <citation type="submission" date="2022-11" db="EMBL/GenBank/DDBJ databases">
        <title>Pseudomonas triclosanedens sp. nov., a triclosan degrader isolated from activated sludge.</title>
        <authorList>
            <person name="Yin Y."/>
            <person name="Lu Z."/>
        </authorList>
    </citation>
    <scope>NUCLEOTIDE SEQUENCE</scope>
    <source>
        <strain evidence="2">ZM23</strain>
    </source>
</reference>
<evidence type="ECO:0000313" key="3">
    <source>
        <dbReference type="Proteomes" id="UP001163624"/>
    </source>
</evidence>
<proteinExistence type="predicted"/>
<accession>A0ABY7A342</accession>
<dbReference type="EMBL" id="CP113432">
    <property type="protein sequence ID" value="WAI51305.1"/>
    <property type="molecule type" value="Genomic_DNA"/>
</dbReference>
<dbReference type="InterPro" id="IPR010982">
    <property type="entry name" value="Lambda_DNA-bd_dom_sf"/>
</dbReference>
<evidence type="ECO:0000259" key="1">
    <source>
        <dbReference type="PROSITE" id="PS50943"/>
    </source>
</evidence>
<protein>
    <submittedName>
        <fullName evidence="2">Helix-turn-helix transcriptional regulator</fullName>
    </submittedName>
</protein>
<gene>
    <name evidence="2" type="ORF">OU419_08645</name>
</gene>
<dbReference type="CDD" id="cd00093">
    <property type="entry name" value="HTH_XRE"/>
    <property type="match status" value="1"/>
</dbReference>
<keyword evidence="3" id="KW-1185">Reference proteome</keyword>
<dbReference type="Proteomes" id="UP001163624">
    <property type="component" value="Chromosome"/>
</dbReference>
<dbReference type="SUPFAM" id="SSF47413">
    <property type="entry name" value="lambda repressor-like DNA-binding domains"/>
    <property type="match status" value="1"/>
</dbReference>